<feature type="non-terminal residue" evidence="1">
    <location>
        <position position="1"/>
    </location>
</feature>
<comment type="caution">
    <text evidence="1">The sequence shown here is derived from an EMBL/GenBank/DDBJ whole genome shotgun (WGS) entry which is preliminary data.</text>
</comment>
<evidence type="ECO:0000313" key="1">
    <source>
        <dbReference type="EMBL" id="KAK9885612.1"/>
    </source>
</evidence>
<sequence length="200" mass="23866">TLHTQEDLKRCIHDCGMEKLITEYTHISPEAQTSFIDLVISNYGEIMCKVLRQQVFNRHSLIEFSMEVENKNYKKIVVRCILTDVRVFKEQVYNAQNYREKNFNIRFSDFYSFLSVIDLFMPKKKIMTMSEHKKWFNSDILQSIKDSLLHYDWKSYPVVRNRAQRLATQQKCAFYENVIDNQRHNPKLCETEGVIDNFGT</sequence>
<keyword evidence="2" id="KW-1185">Reference proteome</keyword>
<dbReference type="AlphaFoldDB" id="A0AAW1UQ35"/>
<reference evidence="1 2" key="1">
    <citation type="submission" date="2023-03" db="EMBL/GenBank/DDBJ databases">
        <title>Genome insight into feeding habits of ladybird beetles.</title>
        <authorList>
            <person name="Li H.-S."/>
            <person name="Huang Y.-H."/>
            <person name="Pang H."/>
        </authorList>
    </citation>
    <scope>NUCLEOTIDE SEQUENCE [LARGE SCALE GENOMIC DNA]</scope>
    <source>
        <strain evidence="1">SYSU_2023b</strain>
        <tissue evidence="1">Whole body</tissue>
    </source>
</reference>
<gene>
    <name evidence="1" type="ORF">WA026_012376</name>
</gene>
<evidence type="ECO:0000313" key="2">
    <source>
        <dbReference type="Proteomes" id="UP001431783"/>
    </source>
</evidence>
<dbReference type="Proteomes" id="UP001431783">
    <property type="component" value="Unassembled WGS sequence"/>
</dbReference>
<organism evidence="1 2">
    <name type="scientific">Henosepilachna vigintioctopunctata</name>
    <dbReference type="NCBI Taxonomy" id="420089"/>
    <lineage>
        <taxon>Eukaryota</taxon>
        <taxon>Metazoa</taxon>
        <taxon>Ecdysozoa</taxon>
        <taxon>Arthropoda</taxon>
        <taxon>Hexapoda</taxon>
        <taxon>Insecta</taxon>
        <taxon>Pterygota</taxon>
        <taxon>Neoptera</taxon>
        <taxon>Endopterygota</taxon>
        <taxon>Coleoptera</taxon>
        <taxon>Polyphaga</taxon>
        <taxon>Cucujiformia</taxon>
        <taxon>Coccinelloidea</taxon>
        <taxon>Coccinellidae</taxon>
        <taxon>Epilachninae</taxon>
        <taxon>Epilachnini</taxon>
        <taxon>Henosepilachna</taxon>
    </lineage>
</organism>
<proteinExistence type="predicted"/>
<name>A0AAW1UQ35_9CUCU</name>
<dbReference type="EMBL" id="JARQZJ010000096">
    <property type="protein sequence ID" value="KAK9885612.1"/>
    <property type="molecule type" value="Genomic_DNA"/>
</dbReference>
<protein>
    <submittedName>
        <fullName evidence="1">Uncharacterized protein</fullName>
    </submittedName>
</protein>
<accession>A0AAW1UQ35</accession>